<dbReference type="InterPro" id="IPR029058">
    <property type="entry name" value="AB_hydrolase_fold"/>
</dbReference>
<keyword evidence="6" id="KW-1185">Reference proteome</keyword>
<protein>
    <submittedName>
        <fullName evidence="5">Acyl-protein thioesterase</fullName>
    </submittedName>
</protein>
<feature type="region of interest" description="Disordered" evidence="2">
    <location>
        <begin position="202"/>
        <end position="258"/>
    </location>
</feature>
<proteinExistence type="inferred from homology"/>
<feature type="transmembrane region" description="Helical" evidence="3">
    <location>
        <begin position="155"/>
        <end position="175"/>
    </location>
</feature>
<dbReference type="AlphaFoldDB" id="A0AAV9H918"/>
<reference evidence="5" key="2">
    <citation type="submission" date="2023-06" db="EMBL/GenBank/DDBJ databases">
        <authorList>
            <consortium name="Lawrence Berkeley National Laboratory"/>
            <person name="Mondo S.J."/>
            <person name="Hensen N."/>
            <person name="Bonometti L."/>
            <person name="Westerberg I."/>
            <person name="Brannstrom I.O."/>
            <person name="Guillou S."/>
            <person name="Cros-Aarteil S."/>
            <person name="Calhoun S."/>
            <person name="Haridas S."/>
            <person name="Kuo A."/>
            <person name="Pangilinan J."/>
            <person name="Riley R."/>
            <person name="Labutti K."/>
            <person name="Andreopoulos B."/>
            <person name="Lipzen A."/>
            <person name="Chen C."/>
            <person name="Yanf M."/>
            <person name="Daum C."/>
            <person name="Ng V."/>
            <person name="Clum A."/>
            <person name="Steindorff A."/>
            <person name="Ohm R."/>
            <person name="Martin F."/>
            <person name="Silar P."/>
            <person name="Natvig D."/>
            <person name="Lalanne C."/>
            <person name="Gautier V."/>
            <person name="Ament-Velasquez S.L."/>
            <person name="Kruys A."/>
            <person name="Hutchinson M.I."/>
            <person name="Powell A.J."/>
            <person name="Barry K."/>
            <person name="Miller A.N."/>
            <person name="Grigoriev I.V."/>
            <person name="Debuchy R."/>
            <person name="Gladieux P."/>
            <person name="Thoren M.H."/>
            <person name="Johannesson H."/>
        </authorList>
    </citation>
    <scope>NUCLEOTIDE SEQUENCE</scope>
    <source>
        <strain evidence="5">PSN324</strain>
    </source>
</reference>
<evidence type="ECO:0000256" key="3">
    <source>
        <dbReference type="SAM" id="Phobius"/>
    </source>
</evidence>
<comment type="similarity">
    <text evidence="1">Belongs to the AB hydrolase superfamily. AB hydrolase 2 family.</text>
</comment>
<dbReference type="PANTHER" id="PTHR10655">
    <property type="entry name" value="LYSOPHOSPHOLIPASE-RELATED"/>
    <property type="match status" value="1"/>
</dbReference>
<dbReference type="GO" id="GO:0005737">
    <property type="term" value="C:cytoplasm"/>
    <property type="evidence" value="ECO:0007669"/>
    <property type="project" value="TreeGrafter"/>
</dbReference>
<dbReference type="Pfam" id="PF02230">
    <property type="entry name" value="Abhydrolase_2"/>
    <property type="match status" value="1"/>
</dbReference>
<dbReference type="InterPro" id="IPR003140">
    <property type="entry name" value="PLipase/COase/thioEstase"/>
</dbReference>
<dbReference type="SUPFAM" id="SSF53474">
    <property type="entry name" value="alpha/beta-Hydrolases"/>
    <property type="match status" value="1"/>
</dbReference>
<feature type="compositionally biased region" description="Polar residues" evidence="2">
    <location>
        <begin position="1"/>
        <end position="11"/>
    </location>
</feature>
<feature type="region of interest" description="Disordered" evidence="2">
    <location>
        <begin position="1"/>
        <end position="44"/>
    </location>
</feature>
<evidence type="ECO:0000259" key="4">
    <source>
        <dbReference type="Pfam" id="PF02230"/>
    </source>
</evidence>
<feature type="compositionally biased region" description="Basic and acidic residues" evidence="2">
    <location>
        <begin position="238"/>
        <end position="253"/>
    </location>
</feature>
<gene>
    <name evidence="5" type="ORF">QBC42DRAFT_213084</name>
</gene>
<dbReference type="Gene3D" id="3.40.50.1820">
    <property type="entry name" value="alpha/beta hydrolase"/>
    <property type="match status" value="1"/>
</dbReference>
<keyword evidence="3" id="KW-0812">Transmembrane</keyword>
<evidence type="ECO:0000313" key="6">
    <source>
        <dbReference type="Proteomes" id="UP001321749"/>
    </source>
</evidence>
<dbReference type="GO" id="GO:0008474">
    <property type="term" value="F:palmitoyl-(protein) hydrolase activity"/>
    <property type="evidence" value="ECO:0007669"/>
    <property type="project" value="TreeGrafter"/>
</dbReference>
<reference evidence="5" key="1">
    <citation type="journal article" date="2023" name="Mol. Phylogenet. Evol.">
        <title>Genome-scale phylogeny and comparative genomics of the fungal order Sordariales.</title>
        <authorList>
            <person name="Hensen N."/>
            <person name="Bonometti L."/>
            <person name="Westerberg I."/>
            <person name="Brannstrom I.O."/>
            <person name="Guillou S."/>
            <person name="Cros-Aarteil S."/>
            <person name="Calhoun S."/>
            <person name="Haridas S."/>
            <person name="Kuo A."/>
            <person name="Mondo S."/>
            <person name="Pangilinan J."/>
            <person name="Riley R."/>
            <person name="LaButti K."/>
            <person name="Andreopoulos B."/>
            <person name="Lipzen A."/>
            <person name="Chen C."/>
            <person name="Yan M."/>
            <person name="Daum C."/>
            <person name="Ng V."/>
            <person name="Clum A."/>
            <person name="Steindorff A."/>
            <person name="Ohm R.A."/>
            <person name="Martin F."/>
            <person name="Silar P."/>
            <person name="Natvig D.O."/>
            <person name="Lalanne C."/>
            <person name="Gautier V."/>
            <person name="Ament-Velasquez S.L."/>
            <person name="Kruys A."/>
            <person name="Hutchinson M.I."/>
            <person name="Powell A.J."/>
            <person name="Barry K."/>
            <person name="Miller A.N."/>
            <person name="Grigoriev I.V."/>
            <person name="Debuchy R."/>
            <person name="Gladieux P."/>
            <person name="Hiltunen Thoren M."/>
            <person name="Johannesson H."/>
        </authorList>
    </citation>
    <scope>NUCLEOTIDE SEQUENCE</scope>
    <source>
        <strain evidence="5">PSN324</strain>
    </source>
</reference>
<keyword evidence="3" id="KW-1133">Transmembrane helix</keyword>
<sequence length="349" mass="37134">MDPQPLTSTTDGPGESQPPIQTPSKPSAPLKSGPGNPFVVGPAAGTSKHTHTVILLHGLGSNGVKFGEELLATGVASSGRSLASLLPGAKFIFPTAKRRRSSAFGRSMLTQWFDVASLDDPLKRKDKQLKGLAESHAEISELVEREAALVGRENVLLGGISMGCAMGLIALLAATPRGVGGFMGMSGWLPLRDDLEDVARAATPTRKEGDGGDDDGDNVFGSDDENPFQHNDDGDDDGEHKDGGRGRREKTPSERVGSFVREILSLDTGRPGQEGPTSATSTPVFLGHGGADEKIKPRLGEEARGVLEAVGFDVTWKRYEDLGHWYKIPDEIDDIAEFIRSKMGWELAG</sequence>
<name>A0AAV9H918_9PEZI</name>
<organism evidence="5 6">
    <name type="scientific">Cladorrhinum samala</name>
    <dbReference type="NCBI Taxonomy" id="585594"/>
    <lineage>
        <taxon>Eukaryota</taxon>
        <taxon>Fungi</taxon>
        <taxon>Dikarya</taxon>
        <taxon>Ascomycota</taxon>
        <taxon>Pezizomycotina</taxon>
        <taxon>Sordariomycetes</taxon>
        <taxon>Sordariomycetidae</taxon>
        <taxon>Sordariales</taxon>
        <taxon>Podosporaceae</taxon>
        <taxon>Cladorrhinum</taxon>
    </lineage>
</organism>
<evidence type="ECO:0000256" key="2">
    <source>
        <dbReference type="SAM" id="MobiDB-lite"/>
    </source>
</evidence>
<dbReference type="Proteomes" id="UP001321749">
    <property type="component" value="Unassembled WGS sequence"/>
</dbReference>
<dbReference type="GO" id="GO:0052689">
    <property type="term" value="F:carboxylic ester hydrolase activity"/>
    <property type="evidence" value="ECO:0007669"/>
    <property type="project" value="TreeGrafter"/>
</dbReference>
<feature type="compositionally biased region" description="Acidic residues" evidence="2">
    <location>
        <begin position="211"/>
        <end position="226"/>
    </location>
</feature>
<dbReference type="PANTHER" id="PTHR10655:SF63">
    <property type="entry name" value="PHOSPHOLIPASE_CARBOXYLESTERASE_THIOESTERASE DOMAIN-CONTAINING PROTEIN"/>
    <property type="match status" value="1"/>
</dbReference>
<keyword evidence="3" id="KW-0472">Membrane</keyword>
<dbReference type="InterPro" id="IPR050565">
    <property type="entry name" value="LYPA1-2/EST-like"/>
</dbReference>
<feature type="domain" description="Phospholipase/carboxylesterase/thioesterase" evidence="4">
    <location>
        <begin position="44"/>
        <end position="201"/>
    </location>
</feature>
<accession>A0AAV9H918</accession>
<dbReference type="EMBL" id="MU865125">
    <property type="protein sequence ID" value="KAK4457271.1"/>
    <property type="molecule type" value="Genomic_DNA"/>
</dbReference>
<evidence type="ECO:0000313" key="5">
    <source>
        <dbReference type="EMBL" id="KAK4457271.1"/>
    </source>
</evidence>
<feature type="region of interest" description="Disordered" evidence="2">
    <location>
        <begin position="266"/>
        <end position="285"/>
    </location>
</feature>
<comment type="caution">
    <text evidence="5">The sequence shown here is derived from an EMBL/GenBank/DDBJ whole genome shotgun (WGS) entry which is preliminary data.</text>
</comment>
<evidence type="ECO:0000256" key="1">
    <source>
        <dbReference type="ARBA" id="ARBA00006499"/>
    </source>
</evidence>